<feature type="transmembrane region" description="Helical" evidence="5">
    <location>
        <begin position="197"/>
        <end position="219"/>
    </location>
</feature>
<feature type="transmembrane region" description="Helical" evidence="5">
    <location>
        <begin position="100"/>
        <end position="124"/>
    </location>
</feature>
<keyword evidence="4 5" id="KW-0472">Membrane</keyword>
<dbReference type="GO" id="GO:0016020">
    <property type="term" value="C:membrane"/>
    <property type="evidence" value="ECO:0007669"/>
    <property type="project" value="UniProtKB-SubCell"/>
</dbReference>
<dbReference type="Gene3D" id="1.20.1530.20">
    <property type="match status" value="1"/>
</dbReference>
<feature type="transmembrane region" description="Helical" evidence="5">
    <location>
        <begin position="71"/>
        <end position="88"/>
    </location>
</feature>
<feature type="transmembrane region" description="Helical" evidence="5">
    <location>
        <begin position="42"/>
        <end position="65"/>
    </location>
</feature>
<comment type="caution">
    <text evidence="6">The sequence shown here is derived from an EMBL/GenBank/DDBJ whole genome shotgun (WGS) entry which is preliminary data.</text>
</comment>
<dbReference type="RefSeq" id="WP_114186180.1">
    <property type="nucleotide sequence ID" value="NZ_BJYU01000015.1"/>
</dbReference>
<evidence type="ECO:0000256" key="3">
    <source>
        <dbReference type="ARBA" id="ARBA00022989"/>
    </source>
</evidence>
<proteinExistence type="predicted"/>
<dbReference type="Proteomes" id="UP000321085">
    <property type="component" value="Unassembled WGS sequence"/>
</dbReference>
<dbReference type="InterPro" id="IPR002657">
    <property type="entry name" value="BilAc:Na_symport/Acr3"/>
</dbReference>
<keyword evidence="2 5" id="KW-0812">Transmembrane</keyword>
<comment type="subcellular location">
    <subcellularLocation>
        <location evidence="1">Membrane</location>
        <topology evidence="1">Multi-pass membrane protein</topology>
    </subcellularLocation>
</comment>
<sequence>MAELLPSLLDVAVLVFSVTSMLAVGLSYTLREIMDPLRDLRGVLLTHAANFVLVPLLAYAVARLLPLDQSVQVGLMLVATAAGAPFLIKLTQLAKGDTAFGAGVLVLLLVGTIIYMPIVVPFVAPEATVSAASIAMPLILTMLLPLGAGLFIDARLERLADRLRPISNRVSSIALVALVALTFLANFRAILGVFGTGAIAAAVLVIGGAFALGYLLGGVDPREREVIALATAQRNVAAATVVATQSFDDPDVLVMVVVTSIVSLAALFPGAWALGRRQQGQAEGERGSAALREKSPPA</sequence>
<dbReference type="EMBL" id="BJYU01000015">
    <property type="protein sequence ID" value="GEO13717.1"/>
    <property type="molecule type" value="Genomic_DNA"/>
</dbReference>
<organism evidence="6 7">
    <name type="scientific">Microvirga aerophila</name>
    <dbReference type="NCBI Taxonomy" id="670291"/>
    <lineage>
        <taxon>Bacteria</taxon>
        <taxon>Pseudomonadati</taxon>
        <taxon>Pseudomonadota</taxon>
        <taxon>Alphaproteobacteria</taxon>
        <taxon>Hyphomicrobiales</taxon>
        <taxon>Methylobacteriaceae</taxon>
        <taxon>Microvirga</taxon>
    </lineage>
</organism>
<feature type="transmembrane region" description="Helical" evidence="5">
    <location>
        <begin position="12"/>
        <end position="30"/>
    </location>
</feature>
<evidence type="ECO:0000256" key="2">
    <source>
        <dbReference type="ARBA" id="ARBA00022692"/>
    </source>
</evidence>
<reference evidence="6 7" key="1">
    <citation type="submission" date="2019-07" db="EMBL/GenBank/DDBJ databases">
        <title>Whole genome shotgun sequence of Microvirga aerophila NBRC 106136.</title>
        <authorList>
            <person name="Hosoyama A."/>
            <person name="Uohara A."/>
            <person name="Ohji S."/>
            <person name="Ichikawa N."/>
        </authorList>
    </citation>
    <scope>NUCLEOTIDE SEQUENCE [LARGE SCALE GENOMIC DNA]</scope>
    <source>
        <strain evidence="6 7">NBRC 106136</strain>
    </source>
</reference>
<dbReference type="InterPro" id="IPR038770">
    <property type="entry name" value="Na+/solute_symporter_sf"/>
</dbReference>
<feature type="transmembrane region" description="Helical" evidence="5">
    <location>
        <begin position="130"/>
        <end position="152"/>
    </location>
</feature>
<feature type="transmembrane region" description="Helical" evidence="5">
    <location>
        <begin position="253"/>
        <end position="274"/>
    </location>
</feature>
<name>A0A512BPB3_9HYPH</name>
<dbReference type="AlphaFoldDB" id="A0A512BPB3"/>
<feature type="transmembrane region" description="Helical" evidence="5">
    <location>
        <begin position="226"/>
        <end position="247"/>
    </location>
</feature>
<evidence type="ECO:0000256" key="1">
    <source>
        <dbReference type="ARBA" id="ARBA00004141"/>
    </source>
</evidence>
<keyword evidence="7" id="KW-1185">Reference proteome</keyword>
<keyword evidence="3 5" id="KW-1133">Transmembrane helix</keyword>
<dbReference type="OrthoDB" id="8404291at2"/>
<dbReference type="PANTHER" id="PTHR10361:SF28">
    <property type="entry name" value="P3 PROTEIN-RELATED"/>
    <property type="match status" value="1"/>
</dbReference>
<dbReference type="PANTHER" id="PTHR10361">
    <property type="entry name" value="SODIUM-BILE ACID COTRANSPORTER"/>
    <property type="match status" value="1"/>
</dbReference>
<evidence type="ECO:0000256" key="5">
    <source>
        <dbReference type="SAM" id="Phobius"/>
    </source>
</evidence>
<evidence type="ECO:0000313" key="6">
    <source>
        <dbReference type="EMBL" id="GEO13717.1"/>
    </source>
</evidence>
<dbReference type="InterPro" id="IPR004710">
    <property type="entry name" value="Bilac:Na_transpt"/>
</dbReference>
<evidence type="ECO:0000313" key="7">
    <source>
        <dbReference type="Proteomes" id="UP000321085"/>
    </source>
</evidence>
<gene>
    <name evidence="6" type="ORF">MAE02_14130</name>
</gene>
<protein>
    <submittedName>
        <fullName evidence="6">Transporter</fullName>
    </submittedName>
</protein>
<evidence type="ECO:0000256" key="4">
    <source>
        <dbReference type="ARBA" id="ARBA00023136"/>
    </source>
</evidence>
<dbReference type="Pfam" id="PF01758">
    <property type="entry name" value="SBF"/>
    <property type="match status" value="1"/>
</dbReference>
<feature type="transmembrane region" description="Helical" evidence="5">
    <location>
        <begin position="173"/>
        <end position="191"/>
    </location>
</feature>
<accession>A0A512BPB3</accession>